<comment type="similarity">
    <text evidence="3">Belongs to the PYR/PYL/RCAR abscisic acid intracellular receptor family.</text>
</comment>
<keyword evidence="4" id="KW-0963">Cytoplasm</keyword>
<dbReference type="GO" id="GO:0042803">
    <property type="term" value="F:protein homodimerization activity"/>
    <property type="evidence" value="ECO:0007669"/>
    <property type="project" value="UniProtKB-ARBA"/>
</dbReference>
<evidence type="ECO:0000256" key="3">
    <source>
        <dbReference type="ARBA" id="ARBA00008594"/>
    </source>
</evidence>
<comment type="caution">
    <text evidence="10">The sequence shown here is derived from an EMBL/GenBank/DDBJ whole genome shotgun (WGS) entry which is preliminary data.</text>
</comment>
<gene>
    <name evidence="10" type="ORF">FCM35_KLT20514</name>
</gene>
<dbReference type="FunFam" id="3.30.530.20:FF:000019">
    <property type="entry name" value="Abscisic acid receptor PYR1"/>
    <property type="match status" value="1"/>
</dbReference>
<keyword evidence="7" id="KW-0539">Nucleus</keyword>
<dbReference type="GO" id="GO:0009738">
    <property type="term" value="P:abscisic acid-activated signaling pathway"/>
    <property type="evidence" value="ECO:0007669"/>
    <property type="project" value="UniProtKB-KW"/>
</dbReference>
<dbReference type="Gene3D" id="3.30.530.20">
    <property type="match status" value="1"/>
</dbReference>
<keyword evidence="8" id="KW-0650">Protein phosphatase inhibitor</keyword>
<dbReference type="AlphaFoldDB" id="A0A833RCZ0"/>
<dbReference type="GO" id="GO:0005634">
    <property type="term" value="C:nucleus"/>
    <property type="evidence" value="ECO:0007669"/>
    <property type="project" value="UniProtKB-SubCell"/>
</dbReference>
<dbReference type="InterPro" id="IPR050279">
    <property type="entry name" value="Plant_def-hormone_signal"/>
</dbReference>
<dbReference type="Pfam" id="PF10604">
    <property type="entry name" value="Polyketide_cyc2"/>
    <property type="match status" value="1"/>
</dbReference>
<evidence type="ECO:0000256" key="2">
    <source>
        <dbReference type="ARBA" id="ARBA00004496"/>
    </source>
</evidence>
<dbReference type="OrthoDB" id="4436220at2759"/>
<keyword evidence="5" id="KW-0938">Abscisic acid signaling pathway</keyword>
<evidence type="ECO:0000256" key="8">
    <source>
        <dbReference type="ARBA" id="ARBA00023272"/>
    </source>
</evidence>
<dbReference type="GO" id="GO:0038023">
    <property type="term" value="F:signaling receptor activity"/>
    <property type="evidence" value="ECO:0007669"/>
    <property type="project" value="TreeGrafter"/>
</dbReference>
<evidence type="ECO:0000313" key="10">
    <source>
        <dbReference type="EMBL" id="KAF3336007.1"/>
    </source>
</evidence>
<dbReference type="PANTHER" id="PTHR31213">
    <property type="entry name" value="OS08G0374000 PROTEIN-RELATED"/>
    <property type="match status" value="1"/>
</dbReference>
<dbReference type="EMBL" id="SWLB01000008">
    <property type="protein sequence ID" value="KAF3336007.1"/>
    <property type="molecule type" value="Genomic_DNA"/>
</dbReference>
<dbReference type="GO" id="GO:0004864">
    <property type="term" value="F:protein phosphatase inhibitor activity"/>
    <property type="evidence" value="ECO:0007669"/>
    <property type="project" value="UniProtKB-KW"/>
</dbReference>
<dbReference type="InterPro" id="IPR023393">
    <property type="entry name" value="START-like_dom_sf"/>
</dbReference>
<reference evidence="10" key="1">
    <citation type="submission" date="2020-01" db="EMBL/GenBank/DDBJ databases">
        <title>Genome sequence of Kobresia littledalei, the first chromosome-level genome in the family Cyperaceae.</title>
        <authorList>
            <person name="Qu G."/>
        </authorList>
    </citation>
    <scope>NUCLEOTIDE SEQUENCE</scope>
    <source>
        <strain evidence="10">C.B.Clarke</strain>
        <tissue evidence="10">Leaf</tissue>
    </source>
</reference>
<evidence type="ECO:0000256" key="4">
    <source>
        <dbReference type="ARBA" id="ARBA00022490"/>
    </source>
</evidence>
<keyword evidence="6 10" id="KW-0675">Receptor</keyword>
<protein>
    <submittedName>
        <fullName evidence="10">Abscisic acid receptor PYR1</fullName>
    </submittedName>
</protein>
<dbReference type="InterPro" id="IPR019587">
    <property type="entry name" value="Polyketide_cyclase/dehydratase"/>
</dbReference>
<evidence type="ECO:0000256" key="1">
    <source>
        <dbReference type="ARBA" id="ARBA00004123"/>
    </source>
</evidence>
<feature type="region of interest" description="Disordered" evidence="9">
    <location>
        <begin position="1"/>
        <end position="32"/>
    </location>
</feature>
<organism evidence="10 11">
    <name type="scientific">Carex littledalei</name>
    <dbReference type="NCBI Taxonomy" id="544730"/>
    <lineage>
        <taxon>Eukaryota</taxon>
        <taxon>Viridiplantae</taxon>
        <taxon>Streptophyta</taxon>
        <taxon>Embryophyta</taxon>
        <taxon>Tracheophyta</taxon>
        <taxon>Spermatophyta</taxon>
        <taxon>Magnoliopsida</taxon>
        <taxon>Liliopsida</taxon>
        <taxon>Poales</taxon>
        <taxon>Cyperaceae</taxon>
        <taxon>Cyperoideae</taxon>
        <taxon>Cariceae</taxon>
        <taxon>Carex</taxon>
        <taxon>Carex subgen. Euthyceras</taxon>
    </lineage>
</organism>
<keyword evidence="11" id="KW-1185">Reference proteome</keyword>
<accession>A0A833RCZ0</accession>
<dbReference type="SUPFAM" id="SSF55961">
    <property type="entry name" value="Bet v1-like"/>
    <property type="match status" value="1"/>
</dbReference>
<evidence type="ECO:0000256" key="5">
    <source>
        <dbReference type="ARBA" id="ARBA00022682"/>
    </source>
</evidence>
<dbReference type="GO" id="GO:0010427">
    <property type="term" value="F:abscisic acid binding"/>
    <property type="evidence" value="ECO:0007669"/>
    <property type="project" value="TreeGrafter"/>
</dbReference>
<dbReference type="GO" id="GO:0005737">
    <property type="term" value="C:cytoplasm"/>
    <property type="evidence" value="ECO:0007669"/>
    <property type="project" value="UniProtKB-SubCell"/>
</dbReference>
<evidence type="ECO:0000256" key="9">
    <source>
        <dbReference type="SAM" id="MobiDB-lite"/>
    </source>
</evidence>
<feature type="compositionally biased region" description="Basic and acidic residues" evidence="9">
    <location>
        <begin position="1"/>
        <end position="11"/>
    </location>
</feature>
<evidence type="ECO:0000256" key="7">
    <source>
        <dbReference type="ARBA" id="ARBA00023242"/>
    </source>
</evidence>
<dbReference type="PANTHER" id="PTHR31213:SF6">
    <property type="entry name" value="ABSCISIC ACID RECEPTOR PYR1"/>
    <property type="match status" value="1"/>
</dbReference>
<evidence type="ECO:0000313" key="11">
    <source>
        <dbReference type="Proteomes" id="UP000623129"/>
    </source>
</evidence>
<name>A0A833RCZ0_9POAL</name>
<sequence length="213" mass="23158">MDEAATHDSEPSHQSASVASPPPPVQQPPVGLTPAEYASLAPTIDEYHTYQVGPGRCSSLLSQRIRCPSSFVWSVVRRFDCPQIYKHFIRSCSIIGGGGVQVGCLRELSVISGLPASTSTERLDILDEERKVTGFTIIGGEHRLRNYKSVTSVNQFEEGGEIWTVVLESYVVDVPPGNSEEDTRLFADTVIKLNLQKLKSVAEAAAAAEVRNS</sequence>
<dbReference type="Proteomes" id="UP000623129">
    <property type="component" value="Unassembled WGS sequence"/>
</dbReference>
<evidence type="ECO:0000256" key="6">
    <source>
        <dbReference type="ARBA" id="ARBA00023170"/>
    </source>
</evidence>
<dbReference type="CDD" id="cd07821">
    <property type="entry name" value="PYR_PYL_RCAR_like"/>
    <property type="match status" value="1"/>
</dbReference>
<proteinExistence type="inferred from homology"/>
<comment type="subcellular location">
    <subcellularLocation>
        <location evidence="2">Cytoplasm</location>
    </subcellularLocation>
    <subcellularLocation>
        <location evidence="1">Nucleus</location>
    </subcellularLocation>
</comment>